<evidence type="ECO:0000313" key="6">
    <source>
        <dbReference type="EMBL" id="QDE40973.1"/>
    </source>
</evidence>
<evidence type="ECO:0000256" key="3">
    <source>
        <dbReference type="ARBA" id="ARBA00023125"/>
    </source>
</evidence>
<dbReference type="InterPro" id="IPR001034">
    <property type="entry name" value="DeoR_HTH"/>
</dbReference>
<proteinExistence type="predicted"/>
<dbReference type="Gene3D" id="1.10.10.10">
    <property type="entry name" value="Winged helix-like DNA-binding domain superfamily/Winged helix DNA-binding domain"/>
    <property type="match status" value="1"/>
</dbReference>
<dbReference type="SUPFAM" id="SSF46785">
    <property type="entry name" value="Winged helix' DNA-binding domain"/>
    <property type="match status" value="1"/>
</dbReference>
<dbReference type="PANTHER" id="PTHR30363:SF4">
    <property type="entry name" value="GLYCEROL-3-PHOSPHATE REGULON REPRESSOR"/>
    <property type="match status" value="1"/>
</dbReference>
<dbReference type="InterPro" id="IPR036390">
    <property type="entry name" value="WH_DNA-bd_sf"/>
</dbReference>
<reference evidence="6 7" key="1">
    <citation type="submission" date="2019-06" db="EMBL/GenBank/DDBJ databases">
        <title>A complete genome sequence for Luteibacter pinisoli MAH-14.</title>
        <authorList>
            <person name="Baltrus D.A."/>
        </authorList>
    </citation>
    <scope>NUCLEOTIDE SEQUENCE [LARGE SCALE GENOMIC DNA]</scope>
    <source>
        <strain evidence="6 7">MAH-14</strain>
    </source>
</reference>
<dbReference type="PANTHER" id="PTHR30363">
    <property type="entry name" value="HTH-TYPE TRANSCRIPTIONAL REGULATOR SRLR-RELATED"/>
    <property type="match status" value="1"/>
</dbReference>
<dbReference type="InterPro" id="IPR037171">
    <property type="entry name" value="NagB/RpiA_transferase-like"/>
</dbReference>
<dbReference type="Proteomes" id="UP000316093">
    <property type="component" value="Chromosome"/>
</dbReference>
<dbReference type="RefSeq" id="WP_139984897.1">
    <property type="nucleotide sequence ID" value="NZ_CP041046.1"/>
</dbReference>
<keyword evidence="2" id="KW-0805">Transcription regulation</keyword>
<evidence type="ECO:0000256" key="4">
    <source>
        <dbReference type="ARBA" id="ARBA00023163"/>
    </source>
</evidence>
<accession>A0A4Y5Z9V5</accession>
<dbReference type="SMART" id="SM01134">
    <property type="entry name" value="DeoRC"/>
    <property type="match status" value="1"/>
</dbReference>
<feature type="domain" description="HTH deoR-type" evidence="5">
    <location>
        <begin position="5"/>
        <end position="60"/>
    </location>
</feature>
<sequence>MDLRLNRRQEELVAIVQREGFVAVDELATHFDVAPQTIRRDLNLLADGGLIRRYHGGVSAPSSVENVAYAARQSLQAAEKHRIAEAIARHIPDGSSLFINLGTTNEDVGRALLEHRDLRVITNNLNIAILLSDNPTFEVIVAGGVVRGRDHGVTGEATIELIRQFKVDYGIIGISGIELDGTLLDFDFHEVRVAQTIIDHSRQVILGADHTKIGRNAMVRLGDFSRVHAWYTDKAPPEELLPVLAAAGTQLHIAD</sequence>
<dbReference type="Pfam" id="PF00455">
    <property type="entry name" value="DeoRC"/>
    <property type="match status" value="1"/>
</dbReference>
<keyword evidence="3" id="KW-0238">DNA-binding</keyword>
<dbReference type="SMART" id="SM00420">
    <property type="entry name" value="HTH_DEOR"/>
    <property type="match status" value="1"/>
</dbReference>
<name>A0A4Y5Z9V5_9GAMM</name>
<dbReference type="AlphaFoldDB" id="A0A4Y5Z9V5"/>
<dbReference type="EMBL" id="CP041046">
    <property type="protein sequence ID" value="QDE40973.1"/>
    <property type="molecule type" value="Genomic_DNA"/>
</dbReference>
<keyword evidence="4" id="KW-0804">Transcription</keyword>
<dbReference type="PROSITE" id="PS00894">
    <property type="entry name" value="HTH_DEOR_1"/>
    <property type="match status" value="1"/>
</dbReference>
<dbReference type="InterPro" id="IPR050313">
    <property type="entry name" value="Carb_Metab_HTH_regulators"/>
</dbReference>
<protein>
    <submittedName>
        <fullName evidence="6">DeoR family transcriptional regulator</fullName>
    </submittedName>
</protein>
<dbReference type="GO" id="GO:0003700">
    <property type="term" value="F:DNA-binding transcription factor activity"/>
    <property type="evidence" value="ECO:0007669"/>
    <property type="project" value="InterPro"/>
</dbReference>
<keyword evidence="1" id="KW-0678">Repressor</keyword>
<evidence type="ECO:0000259" key="5">
    <source>
        <dbReference type="PROSITE" id="PS51000"/>
    </source>
</evidence>
<evidence type="ECO:0000313" key="7">
    <source>
        <dbReference type="Proteomes" id="UP000316093"/>
    </source>
</evidence>
<keyword evidence="7" id="KW-1185">Reference proteome</keyword>
<dbReference type="SUPFAM" id="SSF100950">
    <property type="entry name" value="NagB/RpiA/CoA transferase-like"/>
    <property type="match status" value="1"/>
</dbReference>
<dbReference type="GO" id="GO:0003677">
    <property type="term" value="F:DNA binding"/>
    <property type="evidence" value="ECO:0007669"/>
    <property type="project" value="UniProtKB-KW"/>
</dbReference>
<dbReference type="KEGG" id="lpy:FIV34_18030"/>
<dbReference type="Gene3D" id="3.30.750.70">
    <property type="entry name" value="4-hydroxybutyrate coenzyme like domains"/>
    <property type="match status" value="1"/>
</dbReference>
<evidence type="ECO:0000256" key="1">
    <source>
        <dbReference type="ARBA" id="ARBA00022491"/>
    </source>
</evidence>
<dbReference type="OrthoDB" id="9814815at2"/>
<dbReference type="InterPro" id="IPR014036">
    <property type="entry name" value="DeoR-like_C"/>
</dbReference>
<dbReference type="Pfam" id="PF08220">
    <property type="entry name" value="HTH_DeoR"/>
    <property type="match status" value="1"/>
</dbReference>
<gene>
    <name evidence="6" type="ORF">FIV34_18030</name>
</gene>
<dbReference type="PRINTS" id="PR00037">
    <property type="entry name" value="HTHLACR"/>
</dbReference>
<organism evidence="6 7">
    <name type="scientific">Luteibacter pinisoli</name>
    <dbReference type="NCBI Taxonomy" id="2589080"/>
    <lineage>
        <taxon>Bacteria</taxon>
        <taxon>Pseudomonadati</taxon>
        <taxon>Pseudomonadota</taxon>
        <taxon>Gammaproteobacteria</taxon>
        <taxon>Lysobacterales</taxon>
        <taxon>Rhodanobacteraceae</taxon>
        <taxon>Luteibacter</taxon>
    </lineage>
</organism>
<dbReference type="InterPro" id="IPR036388">
    <property type="entry name" value="WH-like_DNA-bd_sf"/>
</dbReference>
<evidence type="ECO:0000256" key="2">
    <source>
        <dbReference type="ARBA" id="ARBA00023015"/>
    </source>
</evidence>
<dbReference type="InterPro" id="IPR018356">
    <property type="entry name" value="Tscrpt_reg_HTH_DeoR_CS"/>
</dbReference>
<dbReference type="PROSITE" id="PS51000">
    <property type="entry name" value="HTH_DEOR_2"/>
    <property type="match status" value="1"/>
</dbReference>